<feature type="domain" description="B12-binding" evidence="6">
    <location>
        <begin position="25"/>
        <end position="164"/>
    </location>
</feature>
<evidence type="ECO:0000313" key="7">
    <source>
        <dbReference type="EMBL" id="OAN44566.1"/>
    </source>
</evidence>
<dbReference type="Proteomes" id="UP000078543">
    <property type="component" value="Unassembled WGS sequence"/>
</dbReference>
<gene>
    <name evidence="7" type="ORF">A6A05_17480</name>
</gene>
<name>A0A178M7S7_9PROT</name>
<comment type="cofactor">
    <cofactor evidence="1">
        <name>[4Fe-4S] cluster</name>
        <dbReference type="ChEBI" id="CHEBI:49883"/>
    </cofactor>
</comment>
<evidence type="ECO:0000259" key="6">
    <source>
        <dbReference type="PROSITE" id="PS51332"/>
    </source>
</evidence>
<dbReference type="GO" id="GO:0046872">
    <property type="term" value="F:metal ion binding"/>
    <property type="evidence" value="ECO:0007669"/>
    <property type="project" value="UniProtKB-KW"/>
</dbReference>
<evidence type="ECO:0000256" key="1">
    <source>
        <dbReference type="ARBA" id="ARBA00001966"/>
    </source>
</evidence>
<reference evidence="7 8" key="1">
    <citation type="submission" date="2016-04" db="EMBL/GenBank/DDBJ databases">
        <title>Draft genome sequence of freshwater magnetotactic bacteria Magnetospirillum marisnigri SP-1 and Magnetospirillum moscoviense BB-1.</title>
        <authorList>
            <person name="Koziaeva V."/>
            <person name="Dziuba M.V."/>
            <person name="Ivanov T.M."/>
            <person name="Kuznetsov B."/>
            <person name="Grouzdev D.S."/>
        </authorList>
    </citation>
    <scope>NUCLEOTIDE SEQUENCE [LARGE SCALE GENOMIC DNA]</scope>
    <source>
        <strain evidence="7 8">BB-1</strain>
    </source>
</reference>
<dbReference type="InterPro" id="IPR006158">
    <property type="entry name" value="Cobalamin-bd"/>
</dbReference>
<dbReference type="PANTHER" id="PTHR43409">
    <property type="entry name" value="ANAEROBIC MAGNESIUM-PROTOPORPHYRIN IX MONOMETHYL ESTER CYCLASE-RELATED"/>
    <property type="match status" value="1"/>
</dbReference>
<dbReference type="EMBL" id="LWQU01000195">
    <property type="protein sequence ID" value="OAN44566.1"/>
    <property type="molecule type" value="Genomic_DNA"/>
</dbReference>
<dbReference type="AlphaFoldDB" id="A0A178M7S7"/>
<evidence type="ECO:0000256" key="3">
    <source>
        <dbReference type="ARBA" id="ARBA00022723"/>
    </source>
</evidence>
<dbReference type="Gene3D" id="3.40.50.280">
    <property type="entry name" value="Cobalamin-binding domain"/>
    <property type="match status" value="1"/>
</dbReference>
<keyword evidence="8" id="KW-1185">Reference proteome</keyword>
<comment type="caution">
    <text evidence="7">The sequence shown here is derived from an EMBL/GenBank/DDBJ whole genome shotgun (WGS) entry which is preliminary data.</text>
</comment>
<protein>
    <recommendedName>
        <fullName evidence="6">B12-binding domain-containing protein</fullName>
    </recommendedName>
</protein>
<keyword evidence="4" id="KW-0408">Iron</keyword>
<evidence type="ECO:0000256" key="4">
    <source>
        <dbReference type="ARBA" id="ARBA00023004"/>
    </source>
</evidence>
<sequence length="223" mass="24568">MSERFDALDALRRLSAGEVAFPPEVGGLRILNISLYTYRSFPIRGFHSLCRKAGMQSHALFLKNSRGNCHLPVSETEMALVADLVRSVDPHLIAISVLHPYVMVAKDLSAALRKLTGAPIIVGGKHPTVFPEQALSYGDYACRGEGELVLLEIIDRLLAGRDFTGITGLWHKDSDGQVVDRGVAPLVKELDLIPFPALAEPDMHFIERNHHQHADPEAAGHRR</sequence>
<dbReference type="GO" id="GO:0031419">
    <property type="term" value="F:cobalamin binding"/>
    <property type="evidence" value="ECO:0007669"/>
    <property type="project" value="InterPro"/>
</dbReference>
<keyword evidence="5" id="KW-0411">Iron-sulfur</keyword>
<evidence type="ECO:0000256" key="2">
    <source>
        <dbReference type="ARBA" id="ARBA00022691"/>
    </source>
</evidence>
<keyword evidence="2" id="KW-0949">S-adenosyl-L-methionine</keyword>
<accession>A0A178M7S7</accession>
<dbReference type="SUPFAM" id="SSF52242">
    <property type="entry name" value="Cobalamin (vitamin B12)-binding domain"/>
    <property type="match status" value="1"/>
</dbReference>
<keyword evidence="3" id="KW-0479">Metal-binding</keyword>
<dbReference type="Pfam" id="PF02310">
    <property type="entry name" value="B12-binding"/>
    <property type="match status" value="1"/>
</dbReference>
<evidence type="ECO:0000256" key="5">
    <source>
        <dbReference type="ARBA" id="ARBA00023014"/>
    </source>
</evidence>
<evidence type="ECO:0000313" key="8">
    <source>
        <dbReference type="Proteomes" id="UP000078543"/>
    </source>
</evidence>
<dbReference type="InterPro" id="IPR051198">
    <property type="entry name" value="BchE-like"/>
</dbReference>
<dbReference type="STRING" id="1437059.A6A05_17480"/>
<dbReference type="RefSeq" id="WP_068504449.1">
    <property type="nucleotide sequence ID" value="NZ_LWQU01000195.1"/>
</dbReference>
<proteinExistence type="predicted"/>
<dbReference type="InterPro" id="IPR036724">
    <property type="entry name" value="Cobalamin-bd_sf"/>
</dbReference>
<dbReference type="GO" id="GO:0051536">
    <property type="term" value="F:iron-sulfur cluster binding"/>
    <property type="evidence" value="ECO:0007669"/>
    <property type="project" value="UniProtKB-KW"/>
</dbReference>
<organism evidence="7 8">
    <name type="scientific">Magnetospirillum moscoviense</name>
    <dbReference type="NCBI Taxonomy" id="1437059"/>
    <lineage>
        <taxon>Bacteria</taxon>
        <taxon>Pseudomonadati</taxon>
        <taxon>Pseudomonadota</taxon>
        <taxon>Alphaproteobacteria</taxon>
        <taxon>Rhodospirillales</taxon>
        <taxon>Rhodospirillaceae</taxon>
        <taxon>Magnetospirillum</taxon>
    </lineage>
</organism>
<dbReference type="PROSITE" id="PS51332">
    <property type="entry name" value="B12_BINDING"/>
    <property type="match status" value="1"/>
</dbReference>